<dbReference type="GO" id="GO:0005783">
    <property type="term" value="C:endoplasmic reticulum"/>
    <property type="evidence" value="ECO:0007669"/>
    <property type="project" value="InterPro"/>
</dbReference>
<feature type="compositionally biased region" description="Polar residues" evidence="6">
    <location>
        <begin position="296"/>
        <end position="321"/>
    </location>
</feature>
<dbReference type="InterPro" id="IPR012879">
    <property type="entry name" value="CCDC47"/>
</dbReference>
<sequence>MWFGLTQFGSVFLRTPIVYLDKSTRSGFNNPEPHSDPSSTPFDFWDEDEFEGLPVEIATVDSPPTAENATETVDPKTNSTAQDGTVPSEKKKKSYCHGLLATMELKSRHDLISRVFNLVVPCKDEITFEVYMNEETMDHVVFAMAKKKAAKTMQKEVKDLQRFAGIVSPPAGRKWVSEELSVISESKEVAGDMITDTVLDQFHLMKYDIGRFFKILQKGFDAEDDDASDDSSDLHHSLPPPTITQSHSSLPDPQPSPDDSTSDLIPESDPEPQSDPSSTPFDFWDEDEFEGLPETIDSSPTAENATETADPETASTAQDATPPSKKKKKEKSYAIEIACVCFLMALGINYFVGKRENERLALAWAAKFASKDTIFHKNFSLLGVGDGVESPLLLKEALNVFKFYASGRRYCHGLLATMELKSRHDLISRAFNLVVPCKDEITFEVYMNEEAMDHVVFAMAKKKAAKTMQKEVKDLQRFAGIVSPPAGRKWVSEELSVISESKEVAGDMITDTVLDQVFGDKAMEKYGKNFMSMHISDQHPGKHKKMMLFKFSLPDAKHMDDIVRLVALIPYYIDLVGRYRLSTQARNKTETGRQKAAEEAYKELQNARQEALQKKKAERKKLIEEAEAKLSAEVIRKKEVKERARQVKKAMPKIKMSRGH</sequence>
<keyword evidence="8" id="KW-1185">Reference proteome</keyword>
<comment type="subcellular location">
    <subcellularLocation>
        <location evidence="1">Membrane</location>
        <topology evidence="1">Single-pass membrane protein</topology>
    </subcellularLocation>
</comment>
<name>A0A8X7V0T3_BRACI</name>
<dbReference type="PANTHER" id="PTHR12883">
    <property type="entry name" value="ADIPOCYTE-SPECIFIC PROTEIN 4-RELATED"/>
    <property type="match status" value="1"/>
</dbReference>
<gene>
    <name evidence="7" type="ORF">Bca52824_042310</name>
</gene>
<evidence type="ECO:0000256" key="5">
    <source>
        <dbReference type="SAM" id="Coils"/>
    </source>
</evidence>
<evidence type="ECO:0000256" key="4">
    <source>
        <dbReference type="ARBA" id="ARBA00023136"/>
    </source>
</evidence>
<feature type="coiled-coil region" evidence="5">
    <location>
        <begin position="587"/>
        <end position="643"/>
    </location>
</feature>
<evidence type="ECO:0000256" key="6">
    <source>
        <dbReference type="SAM" id="MobiDB-lite"/>
    </source>
</evidence>
<evidence type="ECO:0000313" key="7">
    <source>
        <dbReference type="EMBL" id="KAG2295641.1"/>
    </source>
</evidence>
<dbReference type="GO" id="GO:0005509">
    <property type="term" value="F:calcium ion binding"/>
    <property type="evidence" value="ECO:0007669"/>
    <property type="project" value="InterPro"/>
</dbReference>
<keyword evidence="2" id="KW-0812">Transmembrane</keyword>
<protein>
    <recommendedName>
        <fullName evidence="9">Coiled-coil domain-containing protein 47</fullName>
    </recommendedName>
</protein>
<feature type="region of interest" description="Disordered" evidence="6">
    <location>
        <begin position="62"/>
        <end position="89"/>
    </location>
</feature>
<evidence type="ECO:0000313" key="8">
    <source>
        <dbReference type="Proteomes" id="UP000886595"/>
    </source>
</evidence>
<dbReference type="Proteomes" id="UP000886595">
    <property type="component" value="Unassembled WGS sequence"/>
</dbReference>
<dbReference type="Pfam" id="PF07946">
    <property type="entry name" value="CCDC47"/>
    <property type="match status" value="2"/>
</dbReference>
<dbReference type="AlphaFoldDB" id="A0A8X7V0T3"/>
<feature type="compositionally biased region" description="Acidic residues" evidence="6">
    <location>
        <begin position="222"/>
        <end position="231"/>
    </location>
</feature>
<dbReference type="OrthoDB" id="10039147at2759"/>
<keyword evidence="3" id="KW-1133">Transmembrane helix</keyword>
<reference evidence="7 8" key="1">
    <citation type="submission" date="2020-02" db="EMBL/GenBank/DDBJ databases">
        <authorList>
            <person name="Ma Q."/>
            <person name="Huang Y."/>
            <person name="Song X."/>
            <person name="Pei D."/>
        </authorList>
    </citation>
    <scope>NUCLEOTIDE SEQUENCE [LARGE SCALE GENOMIC DNA]</scope>
    <source>
        <strain evidence="7">Sxm20200214</strain>
        <tissue evidence="7">Leaf</tissue>
    </source>
</reference>
<keyword evidence="5" id="KW-0175">Coiled coil</keyword>
<dbReference type="GO" id="GO:0016020">
    <property type="term" value="C:membrane"/>
    <property type="evidence" value="ECO:0007669"/>
    <property type="project" value="UniProtKB-SubCell"/>
</dbReference>
<feature type="compositionally biased region" description="Low complexity" evidence="6">
    <location>
        <begin position="246"/>
        <end position="263"/>
    </location>
</feature>
<dbReference type="GO" id="GO:0032469">
    <property type="term" value="P:endoplasmic reticulum calcium ion homeostasis"/>
    <property type="evidence" value="ECO:0007669"/>
    <property type="project" value="InterPro"/>
</dbReference>
<feature type="region of interest" description="Disordered" evidence="6">
    <location>
        <begin position="222"/>
        <end position="327"/>
    </location>
</feature>
<keyword evidence="4" id="KW-0472">Membrane</keyword>
<accession>A0A8X7V0T3</accession>
<evidence type="ECO:0008006" key="9">
    <source>
        <dbReference type="Google" id="ProtNLM"/>
    </source>
</evidence>
<evidence type="ECO:0000256" key="1">
    <source>
        <dbReference type="ARBA" id="ARBA00004167"/>
    </source>
</evidence>
<organism evidence="7 8">
    <name type="scientific">Brassica carinata</name>
    <name type="common">Ethiopian mustard</name>
    <name type="synonym">Abyssinian cabbage</name>
    <dbReference type="NCBI Taxonomy" id="52824"/>
    <lineage>
        <taxon>Eukaryota</taxon>
        <taxon>Viridiplantae</taxon>
        <taxon>Streptophyta</taxon>
        <taxon>Embryophyta</taxon>
        <taxon>Tracheophyta</taxon>
        <taxon>Spermatophyta</taxon>
        <taxon>Magnoliopsida</taxon>
        <taxon>eudicotyledons</taxon>
        <taxon>Gunneridae</taxon>
        <taxon>Pentapetalae</taxon>
        <taxon>rosids</taxon>
        <taxon>malvids</taxon>
        <taxon>Brassicales</taxon>
        <taxon>Brassicaceae</taxon>
        <taxon>Brassiceae</taxon>
        <taxon>Brassica</taxon>
    </lineage>
</organism>
<feature type="compositionally biased region" description="Polar residues" evidence="6">
    <location>
        <begin position="65"/>
        <end position="85"/>
    </location>
</feature>
<comment type="caution">
    <text evidence="7">The sequence shown here is derived from an EMBL/GenBank/DDBJ whole genome shotgun (WGS) entry which is preliminary data.</text>
</comment>
<evidence type="ECO:0000256" key="3">
    <source>
        <dbReference type="ARBA" id="ARBA00022989"/>
    </source>
</evidence>
<dbReference type="EMBL" id="JAAMPC010000009">
    <property type="protein sequence ID" value="KAG2295641.1"/>
    <property type="molecule type" value="Genomic_DNA"/>
</dbReference>
<evidence type="ECO:0000256" key="2">
    <source>
        <dbReference type="ARBA" id="ARBA00022692"/>
    </source>
</evidence>
<proteinExistence type="predicted"/>
<dbReference type="PANTHER" id="PTHR12883:SF0">
    <property type="entry name" value="PAT COMPLEX SUBUNIT CCDC47"/>
    <property type="match status" value="1"/>
</dbReference>